<name>A0A1G6TT70_9ACTN</name>
<dbReference type="Pfam" id="PF17940">
    <property type="entry name" value="TetR_C_31"/>
    <property type="match status" value="1"/>
</dbReference>
<dbReference type="Gene3D" id="1.10.357.10">
    <property type="entry name" value="Tetracycline Repressor, domain 2"/>
    <property type="match status" value="1"/>
</dbReference>
<dbReference type="InterPro" id="IPR009057">
    <property type="entry name" value="Homeodomain-like_sf"/>
</dbReference>
<dbReference type="InterPro" id="IPR001647">
    <property type="entry name" value="HTH_TetR"/>
</dbReference>
<dbReference type="EMBL" id="FMZM01000007">
    <property type="protein sequence ID" value="SDD32362.1"/>
    <property type="molecule type" value="Genomic_DNA"/>
</dbReference>
<protein>
    <submittedName>
        <fullName evidence="2">Regulatory protein, tetR family</fullName>
    </submittedName>
</protein>
<dbReference type="InterPro" id="IPR041583">
    <property type="entry name" value="TetR_C_31"/>
</dbReference>
<dbReference type="Proteomes" id="UP000199034">
    <property type="component" value="Unassembled WGS sequence"/>
</dbReference>
<dbReference type="SUPFAM" id="SSF46689">
    <property type="entry name" value="Homeodomain-like"/>
    <property type="match status" value="1"/>
</dbReference>
<dbReference type="STRING" id="1045774.SAMN05421872_107187"/>
<keyword evidence="3" id="KW-1185">Reference proteome</keyword>
<keyword evidence="1" id="KW-0238">DNA-binding</keyword>
<dbReference type="RefSeq" id="WP_090857169.1">
    <property type="nucleotide sequence ID" value="NZ_FMZM01000007.1"/>
</dbReference>
<dbReference type="OrthoDB" id="7506349at2"/>
<evidence type="ECO:0000313" key="3">
    <source>
        <dbReference type="Proteomes" id="UP000199034"/>
    </source>
</evidence>
<proteinExistence type="predicted"/>
<dbReference type="Pfam" id="PF00440">
    <property type="entry name" value="TetR_N"/>
    <property type="match status" value="1"/>
</dbReference>
<organism evidence="2 3">
    <name type="scientific">Nocardioides lianchengensis</name>
    <dbReference type="NCBI Taxonomy" id="1045774"/>
    <lineage>
        <taxon>Bacteria</taxon>
        <taxon>Bacillati</taxon>
        <taxon>Actinomycetota</taxon>
        <taxon>Actinomycetes</taxon>
        <taxon>Propionibacteriales</taxon>
        <taxon>Nocardioidaceae</taxon>
        <taxon>Nocardioides</taxon>
    </lineage>
</organism>
<evidence type="ECO:0000256" key="1">
    <source>
        <dbReference type="ARBA" id="ARBA00023125"/>
    </source>
</evidence>
<sequence>MARNSSRRTELADAAITVLAAEGARGLTHRAVDRQAGVPAGTTSNYFRSRAALLEGLVGRIGERLAPEPEVLASLAADPPDRASYLRHLRDIARRLLRDRDVTLAWFELRLEAARRPEVGALMERVLVAGFAGDVAYNEAAGLPGGAREIALFHYAMDGLVLDRLTVSIDPATDVDDVVATLVDRLLP</sequence>
<accession>A0A1G6TT70</accession>
<dbReference type="PROSITE" id="PS50977">
    <property type="entry name" value="HTH_TETR_2"/>
    <property type="match status" value="1"/>
</dbReference>
<dbReference type="AlphaFoldDB" id="A0A1G6TT70"/>
<gene>
    <name evidence="2" type="ORF">SAMN05421872_107187</name>
</gene>
<reference evidence="2 3" key="1">
    <citation type="submission" date="2016-10" db="EMBL/GenBank/DDBJ databases">
        <authorList>
            <person name="de Groot N.N."/>
        </authorList>
    </citation>
    <scope>NUCLEOTIDE SEQUENCE [LARGE SCALE GENOMIC DNA]</scope>
    <source>
        <strain evidence="2 3">CGMCC 4.6858</strain>
    </source>
</reference>
<dbReference type="GO" id="GO:0003677">
    <property type="term" value="F:DNA binding"/>
    <property type="evidence" value="ECO:0007669"/>
    <property type="project" value="UniProtKB-UniRule"/>
</dbReference>
<evidence type="ECO:0000313" key="2">
    <source>
        <dbReference type="EMBL" id="SDD32362.1"/>
    </source>
</evidence>